<dbReference type="HOGENOM" id="CLU_1579141_0_0_1"/>
<reference evidence="2 3" key="1">
    <citation type="journal article" date="2011" name="PLoS Pathog.">
        <title>Endophytic Life Strategies Decoded by Genome and Transcriptome Analyses of the Mutualistic Root Symbiont Piriformospora indica.</title>
        <authorList>
            <person name="Zuccaro A."/>
            <person name="Lahrmann U."/>
            <person name="Guldener U."/>
            <person name="Langen G."/>
            <person name="Pfiffi S."/>
            <person name="Biedenkopf D."/>
            <person name="Wong P."/>
            <person name="Samans B."/>
            <person name="Grimm C."/>
            <person name="Basiewicz M."/>
            <person name="Murat C."/>
            <person name="Martin F."/>
            <person name="Kogel K.H."/>
        </authorList>
    </citation>
    <scope>NUCLEOTIDE SEQUENCE [LARGE SCALE GENOMIC DNA]</scope>
    <source>
        <strain evidence="2 3">DSM 11827</strain>
    </source>
</reference>
<keyword evidence="1" id="KW-0812">Transmembrane</keyword>
<feature type="transmembrane region" description="Helical" evidence="1">
    <location>
        <begin position="93"/>
        <end position="113"/>
    </location>
</feature>
<keyword evidence="1" id="KW-0472">Membrane</keyword>
<evidence type="ECO:0000313" key="3">
    <source>
        <dbReference type="Proteomes" id="UP000007148"/>
    </source>
</evidence>
<evidence type="ECO:0000313" key="2">
    <source>
        <dbReference type="EMBL" id="CCA75344.1"/>
    </source>
</evidence>
<organism evidence="2 3">
    <name type="scientific">Serendipita indica (strain DSM 11827)</name>
    <name type="common">Root endophyte fungus</name>
    <name type="synonym">Piriformospora indica</name>
    <dbReference type="NCBI Taxonomy" id="1109443"/>
    <lineage>
        <taxon>Eukaryota</taxon>
        <taxon>Fungi</taxon>
        <taxon>Dikarya</taxon>
        <taxon>Basidiomycota</taxon>
        <taxon>Agaricomycotina</taxon>
        <taxon>Agaricomycetes</taxon>
        <taxon>Sebacinales</taxon>
        <taxon>Serendipitaceae</taxon>
        <taxon>Serendipita</taxon>
    </lineage>
</organism>
<evidence type="ECO:0000256" key="1">
    <source>
        <dbReference type="SAM" id="Phobius"/>
    </source>
</evidence>
<keyword evidence="3" id="KW-1185">Reference proteome</keyword>
<dbReference type="AlphaFoldDB" id="G4TVK1"/>
<dbReference type="Proteomes" id="UP000007148">
    <property type="component" value="Unassembled WGS sequence"/>
</dbReference>
<sequence length="169" mass="18762">MSKLRYMRAEYLSTDYGEYACTSMSALSLTTARASERACLRARAQADIWVWTSTGHLVSPHATYFSSEHALTILYLSMGSEARLSPRGHKRPLSYSFPALIPSLPFTLLGLVSSYFAMIFFYTFPLLATGVLHATYGSASPHTMDSETFELANCTPPNVSQYLDSKLSF</sequence>
<keyword evidence="1" id="KW-1133">Transmembrane helix</keyword>
<name>G4TVK1_SERID</name>
<dbReference type="EMBL" id="CAFZ01000434">
    <property type="protein sequence ID" value="CCA75344.1"/>
    <property type="molecule type" value="Genomic_DNA"/>
</dbReference>
<gene>
    <name evidence="2" type="ORF">PIIN_09328</name>
</gene>
<dbReference type="InParanoid" id="G4TVK1"/>
<accession>G4TVK1</accession>
<protein>
    <submittedName>
        <fullName evidence="2">Uncharacterized protein</fullName>
    </submittedName>
</protein>
<proteinExistence type="predicted"/>
<comment type="caution">
    <text evidence="2">The sequence shown here is derived from an EMBL/GenBank/DDBJ whole genome shotgun (WGS) entry which is preliminary data.</text>
</comment>